<keyword evidence="2" id="KW-0238">DNA-binding</keyword>
<evidence type="ECO:0000313" key="5">
    <source>
        <dbReference type="EMBL" id="UFP93024.1"/>
    </source>
</evidence>
<evidence type="ECO:0000256" key="2">
    <source>
        <dbReference type="ARBA" id="ARBA00023125"/>
    </source>
</evidence>
<evidence type="ECO:0000313" key="6">
    <source>
        <dbReference type="Proteomes" id="UP001054846"/>
    </source>
</evidence>
<dbReference type="PANTHER" id="PTHR35528">
    <property type="entry name" value="BLL1675 PROTEIN"/>
    <property type="match status" value="1"/>
</dbReference>
<dbReference type="Pfam" id="PF13610">
    <property type="entry name" value="DDE_Tnp_IS240"/>
    <property type="match status" value="1"/>
</dbReference>
<dbReference type="InterPro" id="IPR001584">
    <property type="entry name" value="Integrase_cat-core"/>
</dbReference>
<dbReference type="InterPro" id="IPR032874">
    <property type="entry name" value="DDE_dom"/>
</dbReference>
<gene>
    <name evidence="5" type="ORF">ISF26_14525</name>
</gene>
<dbReference type="InterPro" id="IPR052183">
    <property type="entry name" value="IS_Transposase"/>
</dbReference>
<reference evidence="5 6" key="1">
    <citation type="journal article" date="2021" name="Genome Biol. Evol.">
        <title>Complete Genome Sequencing of a Novel Gloeobacter Species from a Waterfall Cave in Mexico.</title>
        <authorList>
            <person name="Saw J.H."/>
            <person name="Cardona T."/>
            <person name="Montejano G."/>
        </authorList>
    </citation>
    <scope>NUCLEOTIDE SEQUENCE [LARGE SCALE GENOMIC DNA]</scope>
    <source>
        <strain evidence="5">MG652769</strain>
    </source>
</reference>
<keyword evidence="6" id="KW-1185">Reference proteome</keyword>
<dbReference type="PROSITE" id="PS50994">
    <property type="entry name" value="INTEGRASE"/>
    <property type="match status" value="1"/>
</dbReference>
<dbReference type="Proteomes" id="UP001054846">
    <property type="component" value="Chromosome"/>
</dbReference>
<keyword evidence="1" id="KW-0815">Transposition</keyword>
<dbReference type="InterPro" id="IPR012337">
    <property type="entry name" value="RNaseH-like_sf"/>
</dbReference>
<accession>A0ABY3PHG3</accession>
<dbReference type="PANTHER" id="PTHR35528:SF3">
    <property type="entry name" value="BLL1675 PROTEIN"/>
    <property type="match status" value="1"/>
</dbReference>
<dbReference type="SUPFAM" id="SSF53098">
    <property type="entry name" value="Ribonuclease H-like"/>
    <property type="match status" value="1"/>
</dbReference>
<proteinExistence type="predicted"/>
<evidence type="ECO:0000259" key="4">
    <source>
        <dbReference type="PROSITE" id="PS50994"/>
    </source>
</evidence>
<name>A0ABY3PHG3_9CYAN</name>
<evidence type="ECO:0000256" key="3">
    <source>
        <dbReference type="ARBA" id="ARBA00023172"/>
    </source>
</evidence>
<dbReference type="InterPro" id="IPR047930">
    <property type="entry name" value="Transpos_IS6"/>
</dbReference>
<organism evidence="5 6">
    <name type="scientific">Gloeobacter morelensis MG652769</name>
    <dbReference type="NCBI Taxonomy" id="2781736"/>
    <lineage>
        <taxon>Bacteria</taxon>
        <taxon>Bacillati</taxon>
        <taxon>Cyanobacteriota</taxon>
        <taxon>Cyanophyceae</taxon>
        <taxon>Gloeobacterales</taxon>
        <taxon>Gloeobacteraceae</taxon>
        <taxon>Gloeobacter</taxon>
        <taxon>Gloeobacter morelensis</taxon>
    </lineage>
</organism>
<dbReference type="RefSeq" id="WP_230840028.1">
    <property type="nucleotide sequence ID" value="NZ_CP063845.1"/>
</dbReference>
<evidence type="ECO:0000256" key="1">
    <source>
        <dbReference type="ARBA" id="ARBA00022578"/>
    </source>
</evidence>
<sequence length="242" mass="28483">MDERTPFSQPLLFKWRHFQPELIVMCVRWYLRYPLSYRQVEELVAERGLPVDHTTIYRWVQDYAPELDKGCRAHLRPTNDSWKADETHIKVKGRWCYLYRAVDSEGNTLDFLLTAKRDAKAAKRFFRKALKAKHNRTPRVINVDKNPAYPKAMDDLKAEEFLPENCALRQVKYLKNLVEQDHRSIKRLTRPGLGFQGLRTAWRTIRGYEAMNMIRKGQIKNVEQGAIQSQVKFIESLFGLAA</sequence>
<dbReference type="NCBIfam" id="NF033587">
    <property type="entry name" value="transpos_IS6"/>
    <property type="match status" value="1"/>
</dbReference>
<keyword evidence="3" id="KW-0233">DNA recombination</keyword>
<feature type="domain" description="Integrase catalytic" evidence="4">
    <location>
        <begin position="73"/>
        <end position="236"/>
    </location>
</feature>
<dbReference type="EMBL" id="CP063845">
    <property type="protein sequence ID" value="UFP93024.1"/>
    <property type="molecule type" value="Genomic_DNA"/>
</dbReference>
<protein>
    <submittedName>
        <fullName evidence="5">IS6 family transposase</fullName>
    </submittedName>
</protein>